<reference evidence="2 3" key="1">
    <citation type="journal article" date="2014" name="Int. J. Syst. Evol. Microbiol.">
        <title>Complete genome sequence of Corynebacterium casei LMG S-19264T (=DSM 44701T), isolated from a smear-ripened cheese.</title>
        <authorList>
            <consortium name="US DOE Joint Genome Institute (JGI-PGF)"/>
            <person name="Walter F."/>
            <person name="Albersmeier A."/>
            <person name="Kalinowski J."/>
            <person name="Ruckert C."/>
        </authorList>
    </citation>
    <scope>NUCLEOTIDE SEQUENCE [LARGE SCALE GENOMIC DNA]</scope>
    <source>
        <strain evidence="2 3">NBRC 110095</strain>
    </source>
</reference>
<organism evidence="2 3">
    <name type="scientific">Marinibactrum halimedae</name>
    <dbReference type="NCBI Taxonomy" id="1444977"/>
    <lineage>
        <taxon>Bacteria</taxon>
        <taxon>Pseudomonadati</taxon>
        <taxon>Pseudomonadota</taxon>
        <taxon>Gammaproteobacteria</taxon>
        <taxon>Cellvibrionales</taxon>
        <taxon>Cellvibrionaceae</taxon>
        <taxon>Marinibactrum</taxon>
    </lineage>
</organism>
<accession>A0AA37T3V3</accession>
<dbReference type="InterPro" id="IPR016181">
    <property type="entry name" value="Acyl_CoA_acyltransferase"/>
</dbReference>
<evidence type="ECO:0000259" key="1">
    <source>
        <dbReference type="PROSITE" id="PS51186"/>
    </source>
</evidence>
<dbReference type="InterPro" id="IPR000182">
    <property type="entry name" value="GNAT_dom"/>
</dbReference>
<dbReference type="RefSeq" id="WP_232593379.1">
    <property type="nucleotide sequence ID" value="NZ_BSPD01000029.1"/>
</dbReference>
<gene>
    <name evidence="2" type="ORF">GCM10007877_10580</name>
</gene>
<dbReference type="Proteomes" id="UP001156870">
    <property type="component" value="Unassembled WGS sequence"/>
</dbReference>
<dbReference type="CDD" id="cd04301">
    <property type="entry name" value="NAT_SF"/>
    <property type="match status" value="1"/>
</dbReference>
<dbReference type="Gene3D" id="3.40.630.30">
    <property type="match status" value="1"/>
</dbReference>
<dbReference type="PROSITE" id="PS51186">
    <property type="entry name" value="GNAT"/>
    <property type="match status" value="1"/>
</dbReference>
<dbReference type="Pfam" id="PF13673">
    <property type="entry name" value="Acetyltransf_10"/>
    <property type="match status" value="1"/>
</dbReference>
<keyword evidence="3" id="KW-1185">Reference proteome</keyword>
<dbReference type="AlphaFoldDB" id="A0AA37T3V3"/>
<evidence type="ECO:0000313" key="2">
    <source>
        <dbReference type="EMBL" id="GLS25344.1"/>
    </source>
</evidence>
<protein>
    <submittedName>
        <fullName evidence="2">N-acetyltransferase</fullName>
    </submittedName>
</protein>
<comment type="caution">
    <text evidence="2">The sequence shown here is derived from an EMBL/GenBank/DDBJ whole genome shotgun (WGS) entry which is preliminary data.</text>
</comment>
<dbReference type="SUPFAM" id="SSF55729">
    <property type="entry name" value="Acyl-CoA N-acyltransferases (Nat)"/>
    <property type="match status" value="1"/>
</dbReference>
<evidence type="ECO:0000313" key="3">
    <source>
        <dbReference type="Proteomes" id="UP001156870"/>
    </source>
</evidence>
<sequence>MIIRSITSDETLPLRQAVLWPQKSLAFCRVENDHIGKHFGVFSDTQNELISVASIYIEGKSARLRKFATATKYQGQGIGTKMIQFILQTLSDDKIDLFWCDARESAVGFYQRFGMKISGDKFFKHNVAYYKVEIKLNKQEKV</sequence>
<name>A0AA37T3V3_9GAMM</name>
<proteinExistence type="predicted"/>
<feature type="domain" description="N-acetyltransferase" evidence="1">
    <location>
        <begin position="1"/>
        <end position="135"/>
    </location>
</feature>
<dbReference type="EMBL" id="BSPD01000029">
    <property type="protein sequence ID" value="GLS25344.1"/>
    <property type="molecule type" value="Genomic_DNA"/>
</dbReference>
<dbReference type="GO" id="GO:0016747">
    <property type="term" value="F:acyltransferase activity, transferring groups other than amino-acyl groups"/>
    <property type="evidence" value="ECO:0007669"/>
    <property type="project" value="InterPro"/>
</dbReference>